<evidence type="ECO:0000313" key="1">
    <source>
        <dbReference type="EMBL" id="KPK73486.1"/>
    </source>
</evidence>
<dbReference type="EMBL" id="LJUO01000008">
    <property type="protein sequence ID" value="KPK73486.1"/>
    <property type="molecule type" value="Genomic_DNA"/>
</dbReference>
<reference evidence="1 2" key="1">
    <citation type="journal article" date="2015" name="Microbiome">
        <title>Genomic resolution of linkages in carbon, nitrogen, and sulfur cycling among widespread estuary sediment bacteria.</title>
        <authorList>
            <person name="Baker B.J."/>
            <person name="Lazar C.S."/>
            <person name="Teske A.P."/>
            <person name="Dick G.J."/>
        </authorList>
    </citation>
    <scope>NUCLEOTIDE SEQUENCE [LARGE SCALE GENOMIC DNA]</scope>
    <source>
        <strain evidence="1">SM23_60</strain>
    </source>
</reference>
<proteinExistence type="predicted"/>
<protein>
    <recommendedName>
        <fullName evidence="3">DUF3795 domain-containing protein</fullName>
    </recommendedName>
</protein>
<dbReference type="AlphaFoldDB" id="A0A0S8GKN8"/>
<dbReference type="Pfam" id="PF12675">
    <property type="entry name" value="DUF3795"/>
    <property type="match status" value="1"/>
</dbReference>
<sequence>MSKTIYAKCGFVCSSCAAYKDNVKNKKQRQRGSEAWKKFYGFKLKPENMYCDGCQVPDEKNKSKLMKYMRTCPIRVCAFKNKIKTCAHCSEYRQCMYNLVIFYSGVDRKSVEKRVGALISDRDYHDFVEPFENHKHLRKIRSSIKKKDIKKPAPVEVKPKVTPFPEKLRGSKKQMAAYKKLHTVLAKIAAMTGKTYGQEAVLKKRRERLFKMLWTFGCYGQFKKKPRAHLYLDGSTYLNQKITGHYGTVINYCKTLKTFGVNCKIIPRIKKGWLTPMGWLRSKSKREKQAPWYMTISFGQKAGGTVGVKFLKTNVTKLKKKHGKRGIRYLMNARMI</sequence>
<evidence type="ECO:0000313" key="2">
    <source>
        <dbReference type="Proteomes" id="UP000051096"/>
    </source>
</evidence>
<evidence type="ECO:0008006" key="3">
    <source>
        <dbReference type="Google" id="ProtNLM"/>
    </source>
</evidence>
<comment type="caution">
    <text evidence="1">The sequence shown here is derived from an EMBL/GenBank/DDBJ whole genome shotgun (WGS) entry which is preliminary data.</text>
</comment>
<name>A0A0S8GKN8_UNCW3</name>
<gene>
    <name evidence="1" type="ORF">AMJ87_01495</name>
</gene>
<dbReference type="Proteomes" id="UP000051096">
    <property type="component" value="Unassembled WGS sequence"/>
</dbReference>
<dbReference type="InterPro" id="IPR024227">
    <property type="entry name" value="DUF3795"/>
</dbReference>
<accession>A0A0S8GKN8</accession>
<organism evidence="1 2">
    <name type="scientific">candidate division WOR_3 bacterium SM23_60</name>
    <dbReference type="NCBI Taxonomy" id="1703780"/>
    <lineage>
        <taxon>Bacteria</taxon>
        <taxon>Bacteria division WOR-3</taxon>
    </lineage>
</organism>